<evidence type="ECO:0000259" key="2">
    <source>
        <dbReference type="Pfam" id="PF07853"/>
    </source>
</evidence>
<dbReference type="Pfam" id="PF07853">
    <property type="entry name" value="DUF1648"/>
    <property type="match status" value="1"/>
</dbReference>
<dbReference type="EMBL" id="JBHUMD010000008">
    <property type="protein sequence ID" value="MFD2602010.1"/>
    <property type="molecule type" value="Genomic_DNA"/>
</dbReference>
<evidence type="ECO:0000313" key="4">
    <source>
        <dbReference type="Proteomes" id="UP001597480"/>
    </source>
</evidence>
<dbReference type="Proteomes" id="UP001597480">
    <property type="component" value="Unassembled WGS sequence"/>
</dbReference>
<feature type="transmembrane region" description="Helical" evidence="1">
    <location>
        <begin position="113"/>
        <end position="131"/>
    </location>
</feature>
<comment type="caution">
    <text evidence="3">The sequence shown here is derived from an EMBL/GenBank/DDBJ whole genome shotgun (WGS) entry which is preliminary data.</text>
</comment>
<name>A0ABW5NUI2_9FLAO</name>
<dbReference type="RefSeq" id="WP_379820514.1">
    <property type="nucleotide sequence ID" value="NZ_JBHUMD010000008.1"/>
</dbReference>
<proteinExistence type="predicted"/>
<keyword evidence="1" id="KW-0812">Transmembrane</keyword>
<keyword evidence="4" id="KW-1185">Reference proteome</keyword>
<evidence type="ECO:0000313" key="3">
    <source>
        <dbReference type="EMBL" id="MFD2602010.1"/>
    </source>
</evidence>
<feature type="transmembrane region" description="Helical" evidence="1">
    <location>
        <begin position="16"/>
        <end position="35"/>
    </location>
</feature>
<reference evidence="4" key="1">
    <citation type="journal article" date="2019" name="Int. J. Syst. Evol. Microbiol.">
        <title>The Global Catalogue of Microorganisms (GCM) 10K type strain sequencing project: providing services to taxonomists for standard genome sequencing and annotation.</title>
        <authorList>
            <consortium name="The Broad Institute Genomics Platform"/>
            <consortium name="The Broad Institute Genome Sequencing Center for Infectious Disease"/>
            <person name="Wu L."/>
            <person name="Ma J."/>
        </authorList>
    </citation>
    <scope>NUCLEOTIDE SEQUENCE [LARGE SCALE GENOMIC DNA]</scope>
    <source>
        <strain evidence="4">KCTC 42107</strain>
    </source>
</reference>
<organism evidence="3 4">
    <name type="scientific">Flavobacterium suzhouense</name>
    <dbReference type="NCBI Taxonomy" id="1529638"/>
    <lineage>
        <taxon>Bacteria</taxon>
        <taxon>Pseudomonadati</taxon>
        <taxon>Bacteroidota</taxon>
        <taxon>Flavobacteriia</taxon>
        <taxon>Flavobacteriales</taxon>
        <taxon>Flavobacteriaceae</taxon>
        <taxon>Flavobacterium</taxon>
    </lineage>
</organism>
<feature type="domain" description="DUF1648" evidence="2">
    <location>
        <begin position="28"/>
        <end position="72"/>
    </location>
</feature>
<keyword evidence="1" id="KW-1133">Transmembrane helix</keyword>
<accession>A0ABW5NUI2</accession>
<dbReference type="InterPro" id="IPR012867">
    <property type="entry name" value="DUF1648"/>
</dbReference>
<feature type="transmembrane region" description="Helical" evidence="1">
    <location>
        <begin position="65"/>
        <end position="82"/>
    </location>
</feature>
<sequence length="167" mass="19366">MNTKDRPRIKIQPTRFDIAVEVFAWTALALLWVYVTMQYPNLPEIVPTHFGIGGKADAWGSKDSVFFGPAIATVMVIGMSILQRYPYKFNYMEEITLENAERQYTIGVRMIRVLKTCIAILFIIIEYNTGASAMQDDKVDMKWFFLSIFLLIQLPVFYFLTKMLNKK</sequence>
<evidence type="ECO:0000256" key="1">
    <source>
        <dbReference type="SAM" id="Phobius"/>
    </source>
</evidence>
<feature type="transmembrane region" description="Helical" evidence="1">
    <location>
        <begin position="143"/>
        <end position="161"/>
    </location>
</feature>
<keyword evidence="1" id="KW-0472">Membrane</keyword>
<gene>
    <name evidence="3" type="ORF">ACFSR3_08075</name>
</gene>
<protein>
    <submittedName>
        <fullName evidence="3">DUF1648 domain-containing protein</fullName>
    </submittedName>
</protein>